<dbReference type="Gene3D" id="3.40.50.1820">
    <property type="entry name" value="alpha/beta hydrolase"/>
    <property type="match status" value="1"/>
</dbReference>
<evidence type="ECO:0000256" key="1">
    <source>
        <dbReference type="ARBA" id="ARBA00004683"/>
    </source>
</evidence>
<reference evidence="9" key="1">
    <citation type="submission" date="2017-05" db="EMBL/GenBank/DDBJ databases">
        <authorList>
            <person name="Sharma S."/>
            <person name="Sidhu C."/>
            <person name="Pinnaka A.K."/>
        </authorList>
    </citation>
    <scope>NUCLEOTIDE SEQUENCE [LARGE SCALE GENOMIC DNA]</scope>
    <source>
        <strain evidence="9">AK93</strain>
    </source>
</reference>
<dbReference type="GO" id="GO:0042619">
    <property type="term" value="P:poly-hydroxybutyrate biosynthetic process"/>
    <property type="evidence" value="ECO:0007669"/>
    <property type="project" value="UniProtKB-KW"/>
</dbReference>
<dbReference type="AlphaFoldDB" id="A0A3E0X1K7"/>
<comment type="caution">
    <text evidence="8">The sequence shown here is derived from an EMBL/GenBank/DDBJ whole genome shotgun (WGS) entry which is preliminary data.</text>
</comment>
<organism evidence="8 9">
    <name type="scientific">Alkalilimnicola ehrlichii</name>
    <dbReference type="NCBI Taxonomy" id="351052"/>
    <lineage>
        <taxon>Bacteria</taxon>
        <taxon>Pseudomonadati</taxon>
        <taxon>Pseudomonadota</taxon>
        <taxon>Gammaproteobacteria</taxon>
        <taxon>Chromatiales</taxon>
        <taxon>Ectothiorhodospiraceae</taxon>
        <taxon>Alkalilimnicola</taxon>
    </lineage>
</organism>
<sequence>MSRQGDPLQHWNNELAALGNDLAKALQQAAKLQPVSVGATPREAVYQEDALSLYYYPATDRNIRCKPLLIVYSFVNRPYILDLSEQRSMIRHLCDAGIPVYLLDWGNPEPIDRFLTLEDYIDGYLRRCVDWIRRRHAVDTINMLGVCQGGTFSLCFTALWPEKVNSLTTLVTPVDFHAGNSVLTRLAKHADPDSVVDCFGNVPADLLNSVYVSLKPFRLLSQRYVELAALADNHTALAEFLRMEQWMYDSPDHPGEAYRQFARDFYQANKLVNGNLKLGRQAIDLRALNMPVFNVYAAADHLIPPASARALANFVDTADYSELEFPGGHLSVFISGRAQRSLFPALSEWLHKHG</sequence>
<evidence type="ECO:0000313" key="8">
    <source>
        <dbReference type="EMBL" id="RFA39367.1"/>
    </source>
</evidence>
<gene>
    <name evidence="8" type="ORF">CAL65_00725</name>
</gene>
<dbReference type="InterPro" id="IPR010125">
    <property type="entry name" value="PHA_synth_III_C"/>
</dbReference>
<keyword evidence="5" id="KW-0012">Acyltransferase</keyword>
<dbReference type="Proteomes" id="UP000256763">
    <property type="component" value="Unassembled WGS sequence"/>
</dbReference>
<keyword evidence="4" id="KW-0583">PHB biosynthesis</keyword>
<dbReference type="OrthoDB" id="9767934at2"/>
<protein>
    <recommendedName>
        <fullName evidence="2">Poly(3-hydroxyalkanoate) polymerase subunit PhaC</fullName>
    </recommendedName>
    <alternativeName>
        <fullName evidence="6">PHB synthase subunit PhaC</fullName>
    </alternativeName>
</protein>
<evidence type="ECO:0000256" key="6">
    <source>
        <dbReference type="ARBA" id="ARBA00033356"/>
    </source>
</evidence>
<dbReference type="InterPro" id="IPR029058">
    <property type="entry name" value="AB_hydrolase_fold"/>
</dbReference>
<evidence type="ECO:0000313" key="9">
    <source>
        <dbReference type="Proteomes" id="UP000256763"/>
    </source>
</evidence>
<dbReference type="PANTHER" id="PTHR36837">
    <property type="entry name" value="POLY(3-HYDROXYALKANOATE) POLYMERASE SUBUNIT PHAC"/>
    <property type="match status" value="1"/>
</dbReference>
<name>A0A3E0X1K7_9GAMM</name>
<dbReference type="UniPathway" id="UPA00917"/>
<dbReference type="EMBL" id="NFZW01000001">
    <property type="protein sequence ID" value="RFA39367.1"/>
    <property type="molecule type" value="Genomic_DNA"/>
</dbReference>
<evidence type="ECO:0000256" key="5">
    <source>
        <dbReference type="ARBA" id="ARBA00023315"/>
    </source>
</evidence>
<dbReference type="PANTHER" id="PTHR36837:SF2">
    <property type="entry name" value="POLY(3-HYDROXYALKANOATE) POLYMERASE SUBUNIT PHAC"/>
    <property type="match status" value="1"/>
</dbReference>
<dbReference type="RefSeq" id="WP_116300676.1">
    <property type="nucleotide sequence ID" value="NZ_NFZV01000001.1"/>
</dbReference>
<evidence type="ECO:0000256" key="2">
    <source>
        <dbReference type="ARBA" id="ARBA00019065"/>
    </source>
</evidence>
<dbReference type="GO" id="GO:0016746">
    <property type="term" value="F:acyltransferase activity"/>
    <property type="evidence" value="ECO:0007669"/>
    <property type="project" value="UniProtKB-KW"/>
</dbReference>
<dbReference type="Pfam" id="PF00561">
    <property type="entry name" value="Abhydrolase_1"/>
    <property type="match status" value="1"/>
</dbReference>
<comment type="pathway">
    <text evidence="1">Biopolymer metabolism; poly-(R)-3-hydroxybutanoate biosynthesis.</text>
</comment>
<dbReference type="SUPFAM" id="SSF53474">
    <property type="entry name" value="alpha/beta-Hydrolases"/>
    <property type="match status" value="1"/>
</dbReference>
<evidence type="ECO:0000259" key="7">
    <source>
        <dbReference type="Pfam" id="PF00561"/>
    </source>
</evidence>
<feature type="domain" description="AB hydrolase-1" evidence="7">
    <location>
        <begin position="67"/>
        <end position="333"/>
    </location>
</feature>
<dbReference type="InterPro" id="IPR051321">
    <property type="entry name" value="PHA/PHB_synthase"/>
</dbReference>
<proteinExistence type="predicted"/>
<accession>A0A3E0X1K7</accession>
<evidence type="ECO:0000256" key="3">
    <source>
        <dbReference type="ARBA" id="ARBA00022679"/>
    </source>
</evidence>
<evidence type="ECO:0000256" key="4">
    <source>
        <dbReference type="ARBA" id="ARBA00022752"/>
    </source>
</evidence>
<dbReference type="InterPro" id="IPR000073">
    <property type="entry name" value="AB_hydrolase_1"/>
</dbReference>
<keyword evidence="9" id="KW-1185">Reference proteome</keyword>
<dbReference type="NCBIfam" id="TIGR01836">
    <property type="entry name" value="PHA_synth_III_C"/>
    <property type="match status" value="1"/>
</dbReference>
<keyword evidence="3" id="KW-0808">Transferase</keyword>